<keyword evidence="3" id="KW-1185">Reference proteome</keyword>
<sequence>MADQRPQNQGNMNKESFMRQRAIRLGVAVVAVLGVSAALAPASYAAAPVECRKGNFCLFSGPHQTGEVLYQADAKVRKTKFTFPDVDALELPANPRSARNPIPDSFGCIVRLNDKAHFAGDEQEIDGGDSELSGAPVASMTADCG</sequence>
<comment type="caution">
    <text evidence="2">The sequence shown here is derived from an EMBL/GenBank/DDBJ whole genome shotgun (WGS) entry which is preliminary data.</text>
</comment>
<evidence type="ECO:0000256" key="1">
    <source>
        <dbReference type="SAM" id="MobiDB-lite"/>
    </source>
</evidence>
<protein>
    <recommendedName>
        <fullName evidence="4">Peptidase inhibitor family I36</fullName>
    </recommendedName>
</protein>
<evidence type="ECO:0000313" key="2">
    <source>
        <dbReference type="EMBL" id="MDF2256024.1"/>
    </source>
</evidence>
<evidence type="ECO:0000313" key="3">
    <source>
        <dbReference type="Proteomes" id="UP001220022"/>
    </source>
</evidence>
<dbReference type="EMBL" id="JARHTQ010000005">
    <property type="protein sequence ID" value="MDF2256024.1"/>
    <property type="molecule type" value="Genomic_DNA"/>
</dbReference>
<reference evidence="2 3" key="1">
    <citation type="submission" date="2023-03" db="EMBL/GenBank/DDBJ databases">
        <title>Draft genome sequence of type strain Streptomyces ferralitis JCM 14344.</title>
        <authorList>
            <person name="Klaysubun C."/>
            <person name="Duangmal K."/>
        </authorList>
    </citation>
    <scope>NUCLEOTIDE SEQUENCE [LARGE SCALE GENOMIC DNA]</scope>
    <source>
        <strain evidence="2 3">JCM 14344</strain>
    </source>
</reference>
<name>A0ABT5YWQ5_9ACTN</name>
<gene>
    <name evidence="2" type="ORF">P2L57_09885</name>
</gene>
<accession>A0ABT5YWQ5</accession>
<dbReference type="RefSeq" id="WP_275811531.1">
    <property type="nucleotide sequence ID" value="NZ_BAAANM010000018.1"/>
</dbReference>
<evidence type="ECO:0008006" key="4">
    <source>
        <dbReference type="Google" id="ProtNLM"/>
    </source>
</evidence>
<feature type="region of interest" description="Disordered" evidence="1">
    <location>
        <begin position="121"/>
        <end position="145"/>
    </location>
</feature>
<proteinExistence type="predicted"/>
<organism evidence="2 3">
    <name type="scientific">Streptantibioticus ferralitis</name>
    <dbReference type="NCBI Taxonomy" id="236510"/>
    <lineage>
        <taxon>Bacteria</taxon>
        <taxon>Bacillati</taxon>
        <taxon>Actinomycetota</taxon>
        <taxon>Actinomycetes</taxon>
        <taxon>Kitasatosporales</taxon>
        <taxon>Streptomycetaceae</taxon>
        <taxon>Streptantibioticus</taxon>
    </lineage>
</organism>
<dbReference type="Proteomes" id="UP001220022">
    <property type="component" value="Unassembled WGS sequence"/>
</dbReference>